<keyword evidence="1" id="KW-0812">Transmembrane</keyword>
<comment type="caution">
    <text evidence="2">The sequence shown here is derived from an EMBL/GenBank/DDBJ whole genome shotgun (WGS) entry which is preliminary data.</text>
</comment>
<dbReference type="Proteomes" id="UP001642540">
    <property type="component" value="Unassembled WGS sequence"/>
</dbReference>
<keyword evidence="1" id="KW-1133">Transmembrane helix</keyword>
<feature type="transmembrane region" description="Helical" evidence="1">
    <location>
        <begin position="51"/>
        <end position="72"/>
    </location>
</feature>
<name>A0ABP1RI75_9HEXA</name>
<reference evidence="2 3" key="1">
    <citation type="submission" date="2024-08" db="EMBL/GenBank/DDBJ databases">
        <authorList>
            <person name="Cucini C."/>
            <person name="Frati F."/>
        </authorList>
    </citation>
    <scope>NUCLEOTIDE SEQUENCE [LARGE SCALE GENOMIC DNA]</scope>
</reference>
<protein>
    <recommendedName>
        <fullName evidence="4">Odorant receptor</fullName>
    </recommendedName>
</protein>
<organism evidence="2 3">
    <name type="scientific">Orchesella dallaii</name>
    <dbReference type="NCBI Taxonomy" id="48710"/>
    <lineage>
        <taxon>Eukaryota</taxon>
        <taxon>Metazoa</taxon>
        <taxon>Ecdysozoa</taxon>
        <taxon>Arthropoda</taxon>
        <taxon>Hexapoda</taxon>
        <taxon>Collembola</taxon>
        <taxon>Entomobryomorpha</taxon>
        <taxon>Entomobryoidea</taxon>
        <taxon>Orchesellidae</taxon>
        <taxon>Orchesellinae</taxon>
        <taxon>Orchesella</taxon>
    </lineage>
</organism>
<evidence type="ECO:0000313" key="2">
    <source>
        <dbReference type="EMBL" id="CAL8128713.1"/>
    </source>
</evidence>
<evidence type="ECO:0000256" key="1">
    <source>
        <dbReference type="SAM" id="Phobius"/>
    </source>
</evidence>
<proteinExistence type="predicted"/>
<accession>A0ABP1RI75</accession>
<feature type="transmembrane region" description="Helical" evidence="1">
    <location>
        <begin position="302"/>
        <end position="319"/>
    </location>
</feature>
<evidence type="ECO:0008006" key="4">
    <source>
        <dbReference type="Google" id="ProtNLM"/>
    </source>
</evidence>
<feature type="transmembrane region" description="Helical" evidence="1">
    <location>
        <begin position="161"/>
        <end position="187"/>
    </location>
</feature>
<gene>
    <name evidence="2" type="ORF">ODALV1_LOCUS22482</name>
</gene>
<keyword evidence="3" id="KW-1185">Reference proteome</keyword>
<feature type="transmembrane region" description="Helical" evidence="1">
    <location>
        <begin position="92"/>
        <end position="112"/>
    </location>
</feature>
<feature type="transmembrane region" description="Helical" evidence="1">
    <location>
        <begin position="326"/>
        <end position="343"/>
    </location>
</feature>
<sequence length="424" mass="50058">MLSKAALRLFKWRFKVMKYAPFNIFTIDPITQNILISHNNYKEWLCLQAIAYEWFLSLIMFIQCGFVMMGYYSENGKWDIWDTDFKETNNTVITSLMCITDLIYAGGIYILSSAWLRVLQTKTEIAELINKIVDEDAEYRARFGNFLEHYRPAKLQQERSAALITFILFATSIFSVLFGFACFNPFAPDHRFLENLLEIPVKYDLFIVFYISLMDFCATQVAFYAFLIIMMPVLYFGCFNYWLYLLEPVSSTTVKNKEPMFVCRLGCTLTEEEVFVHYREQERNLLLVNNFFGHFLVTQHQAWTLLLVILASFVCVRHYDQIFEPFFLLVPTLIISLYTLQYFETSFVVMAYENSIAFMKAIKTHSRVWPRQRRNCIWRDLQALKPLQGEFAYPYFHLSRTSFLEFHSETVDNLVSLLVSIQLV</sequence>
<dbReference type="EMBL" id="CAXLJM020000075">
    <property type="protein sequence ID" value="CAL8128713.1"/>
    <property type="molecule type" value="Genomic_DNA"/>
</dbReference>
<feature type="transmembrane region" description="Helical" evidence="1">
    <location>
        <begin position="199"/>
        <end position="216"/>
    </location>
</feature>
<feature type="transmembrane region" description="Helical" evidence="1">
    <location>
        <begin position="223"/>
        <end position="244"/>
    </location>
</feature>
<evidence type="ECO:0000313" key="3">
    <source>
        <dbReference type="Proteomes" id="UP001642540"/>
    </source>
</evidence>
<keyword evidence="1" id="KW-0472">Membrane</keyword>